<feature type="transmembrane region" description="Helical" evidence="2">
    <location>
        <begin position="83"/>
        <end position="104"/>
    </location>
</feature>
<accession>A0ABP5KZ48</accession>
<sequence>MSDTNLGSSTQQTTGAAPGQAAYEPSRHAAEEPTGWVGWIMFAATVMLMMGTFHAIAGLVAIFRDEYYLVGKNGLVLHVDYTAWGWTYLIGGIIMVAAGAALFAGQMWARIVTVGLALASAVLNMAFFSAYPWWSAIMITLDVLVIWAVTVHGSEMKAERG</sequence>
<reference evidence="5" key="1">
    <citation type="journal article" date="2019" name="Int. J. Syst. Evol. Microbiol.">
        <title>The Global Catalogue of Microorganisms (GCM) 10K type strain sequencing project: providing services to taxonomists for standard genome sequencing and annotation.</title>
        <authorList>
            <consortium name="The Broad Institute Genomics Platform"/>
            <consortium name="The Broad Institute Genome Sequencing Center for Infectious Disease"/>
            <person name="Wu L."/>
            <person name="Ma J."/>
        </authorList>
    </citation>
    <scope>NUCLEOTIDE SEQUENCE [LARGE SCALE GENOMIC DNA]</scope>
    <source>
        <strain evidence="5">JCM 16022</strain>
    </source>
</reference>
<evidence type="ECO:0000313" key="4">
    <source>
        <dbReference type="EMBL" id="GAA2137614.1"/>
    </source>
</evidence>
<dbReference type="RefSeq" id="WP_344147009.1">
    <property type="nucleotide sequence ID" value="NZ_BAAAQR010000001.1"/>
</dbReference>
<comment type="caution">
    <text evidence="4">The sequence shown here is derived from an EMBL/GenBank/DDBJ whole genome shotgun (WGS) entry which is preliminary data.</text>
</comment>
<dbReference type="Proteomes" id="UP001501771">
    <property type="component" value="Unassembled WGS sequence"/>
</dbReference>
<feature type="transmembrane region" description="Helical" evidence="2">
    <location>
        <begin position="36"/>
        <end position="63"/>
    </location>
</feature>
<feature type="domain" description="DUF7144" evidence="3">
    <location>
        <begin position="39"/>
        <end position="153"/>
    </location>
</feature>
<keyword evidence="5" id="KW-1185">Reference proteome</keyword>
<feature type="region of interest" description="Disordered" evidence="1">
    <location>
        <begin position="1"/>
        <end position="24"/>
    </location>
</feature>
<evidence type="ECO:0000256" key="1">
    <source>
        <dbReference type="SAM" id="MobiDB-lite"/>
    </source>
</evidence>
<feature type="transmembrane region" description="Helical" evidence="2">
    <location>
        <begin position="133"/>
        <end position="151"/>
    </location>
</feature>
<dbReference type="InterPro" id="IPR055568">
    <property type="entry name" value="DUF7144"/>
</dbReference>
<feature type="compositionally biased region" description="Low complexity" evidence="1">
    <location>
        <begin position="10"/>
        <end position="22"/>
    </location>
</feature>
<keyword evidence="2" id="KW-1133">Transmembrane helix</keyword>
<organism evidence="4 5">
    <name type="scientific">Nocardioides koreensis</name>
    <dbReference type="NCBI Taxonomy" id="433651"/>
    <lineage>
        <taxon>Bacteria</taxon>
        <taxon>Bacillati</taxon>
        <taxon>Actinomycetota</taxon>
        <taxon>Actinomycetes</taxon>
        <taxon>Propionibacteriales</taxon>
        <taxon>Nocardioidaceae</taxon>
        <taxon>Nocardioides</taxon>
    </lineage>
</organism>
<proteinExistence type="predicted"/>
<name>A0ABP5KZ48_9ACTN</name>
<dbReference type="EMBL" id="BAAAQR010000001">
    <property type="protein sequence ID" value="GAA2137614.1"/>
    <property type="molecule type" value="Genomic_DNA"/>
</dbReference>
<evidence type="ECO:0000313" key="5">
    <source>
        <dbReference type="Proteomes" id="UP001501771"/>
    </source>
</evidence>
<feature type="transmembrane region" description="Helical" evidence="2">
    <location>
        <begin position="111"/>
        <end position="127"/>
    </location>
</feature>
<gene>
    <name evidence="4" type="ORF">GCM10009844_04840</name>
</gene>
<dbReference type="Pfam" id="PF23636">
    <property type="entry name" value="DUF7144"/>
    <property type="match status" value="1"/>
</dbReference>
<evidence type="ECO:0000256" key="2">
    <source>
        <dbReference type="SAM" id="Phobius"/>
    </source>
</evidence>
<evidence type="ECO:0000259" key="3">
    <source>
        <dbReference type="Pfam" id="PF23636"/>
    </source>
</evidence>
<protein>
    <submittedName>
        <fullName evidence="4">Membrane protein</fullName>
    </submittedName>
</protein>
<keyword evidence="2" id="KW-0472">Membrane</keyword>
<keyword evidence="2" id="KW-0812">Transmembrane</keyword>